<sequence length="406" mass="41333">MCTAAPSCCERQWTGECVALVTELGCGWCPPPEGPCCEVGAGPGCTDDAVESCVCAQLPDCCSGAWGPECVAAIDALACGTCQEPPKGECCEAHRSGGCLDLGVESCVCNVAPECCDDAWTEACVALVDQAGCGMCEVEETGPCCMVGDGPGCSEPDIETCVCAQDPFCCSQQWDASCVEKVELFGCGVCQVELGDCCLPGEGPGCIDLAVQACVCGVAPSCCQDQWTDACAALVEPLGCGMCGNQGEGACCEPHDTPSCEDATVAECVCAQDPFCCAGTWDEACVGEVESLGCGTCGGPVEAACCEPHATPSCDDAAVAECVCAQNDQCCTTAWDEQCVAQVEALGCGTCGGPRETDCCELHDAPTCDDAAITECVCAQDPFCCMVSWDGVCVAEVETLGCGMCE</sequence>
<gene>
    <name evidence="1" type="ORF">O0S08_34735</name>
</gene>
<proteinExistence type="predicted"/>
<reference evidence="1" key="1">
    <citation type="submission" date="2022-11" db="EMBL/GenBank/DDBJ databases">
        <title>Minimal conservation of predation-associated metabolite biosynthetic gene clusters underscores biosynthetic potential of Myxococcota including descriptions for ten novel species: Archangium lansinium sp. nov., Myxococcus landrumus sp. nov., Nannocystis bai.</title>
        <authorList>
            <person name="Ahearne A."/>
            <person name="Stevens C."/>
            <person name="Dowd S."/>
        </authorList>
    </citation>
    <scope>NUCLEOTIDE SEQUENCE</scope>
    <source>
        <strain evidence="1">Fl3</strain>
    </source>
</reference>
<dbReference type="Proteomes" id="UP001164459">
    <property type="component" value="Chromosome"/>
</dbReference>
<name>A0ABY7GWL6_9BACT</name>
<organism evidence="1 2">
    <name type="scientific">Nannocystis punicea</name>
    <dbReference type="NCBI Taxonomy" id="2995304"/>
    <lineage>
        <taxon>Bacteria</taxon>
        <taxon>Pseudomonadati</taxon>
        <taxon>Myxococcota</taxon>
        <taxon>Polyangia</taxon>
        <taxon>Nannocystales</taxon>
        <taxon>Nannocystaceae</taxon>
        <taxon>Nannocystis</taxon>
    </lineage>
</organism>
<dbReference type="RefSeq" id="WP_269033737.1">
    <property type="nucleotide sequence ID" value="NZ_CP114040.1"/>
</dbReference>
<evidence type="ECO:0000313" key="2">
    <source>
        <dbReference type="Proteomes" id="UP001164459"/>
    </source>
</evidence>
<accession>A0ABY7GWL6</accession>
<dbReference type="EMBL" id="CP114040">
    <property type="protein sequence ID" value="WAS91373.1"/>
    <property type="molecule type" value="Genomic_DNA"/>
</dbReference>
<evidence type="ECO:0000313" key="1">
    <source>
        <dbReference type="EMBL" id="WAS91373.1"/>
    </source>
</evidence>
<protein>
    <submittedName>
        <fullName evidence="1">Uncharacterized protein</fullName>
    </submittedName>
</protein>
<keyword evidence="2" id="KW-1185">Reference proteome</keyword>